<feature type="domain" description="FAD-binding PCMH-type" evidence="8">
    <location>
        <begin position="37"/>
        <end position="263"/>
    </location>
</feature>
<evidence type="ECO:0000313" key="9">
    <source>
        <dbReference type="EMBL" id="TWU25662.1"/>
    </source>
</evidence>
<dbReference type="GO" id="GO:0046872">
    <property type="term" value="F:metal ion binding"/>
    <property type="evidence" value="ECO:0007669"/>
    <property type="project" value="UniProtKB-KW"/>
</dbReference>
<dbReference type="GO" id="GO:0071949">
    <property type="term" value="F:FAD binding"/>
    <property type="evidence" value="ECO:0007669"/>
    <property type="project" value="InterPro"/>
</dbReference>
<evidence type="ECO:0000256" key="3">
    <source>
        <dbReference type="ARBA" id="ARBA00022723"/>
    </source>
</evidence>
<evidence type="ECO:0000256" key="7">
    <source>
        <dbReference type="ARBA" id="ARBA00023014"/>
    </source>
</evidence>
<keyword evidence="5" id="KW-0560">Oxidoreductase</keyword>
<dbReference type="RefSeq" id="WP_146451254.1">
    <property type="nucleotide sequence ID" value="NZ_SJPS01000004.1"/>
</dbReference>
<evidence type="ECO:0000256" key="2">
    <source>
        <dbReference type="ARBA" id="ARBA00022630"/>
    </source>
</evidence>
<dbReference type="Gene3D" id="3.30.70.2740">
    <property type="match status" value="1"/>
</dbReference>
<dbReference type="InterPro" id="IPR017900">
    <property type="entry name" value="4Fe4S_Fe_S_CS"/>
</dbReference>
<keyword evidence="10" id="KW-1185">Reference proteome</keyword>
<sequence length="995" mass="110043">MEVERQRIQEDLRGQIAGDVYCDDLYVQLYASDASIYEISPLGVVRPRNVEDVVATVKYAAANEIPLHARGSGSGLAGGALGRGLVVDFSRYLRKVLMVDEETVRVEAGIVLDDLNRHLASRGRYFGPDPATKQVTTIGSMVALDASGSHWPVVGSARRHVKSLQVVMADGDVKELGLHNIPLKEATTDEEQLAADLSAILENHQDAILKYHPKSCVNCSGYQLDNLHVPGFGGSQLNLAHLLVGSEGTLGLVTEATLSTLPLPEHVLSILLFFNSLDKAAHATLEMTSLGPSACDLMDRRHLSIARESDPRYEFLIPLEAEAVLLVEFQADSDDEIQERLAQTVTLIKDKLRLASGAYIAADKLDHDLLWQLARHYTPTLYRLKGLTRPLPFIEDIAVPPESLPDFLPRAQQLFRQEQTTTSLFGHVGHGQLHIRPFLDLANSEDIGKMDLLADQLYEEVWRVGGTISGEHGDGLSRTPFVARQFGPLASAFQEVKQLFDPNNLLNPGKIVPAEVSGLSSNLRHVRYPLLDSVFTPTTEEAKEKTALPARIELQLAWQPEEMAHAARTCNGCAACRTLAEETRMCPIFRYSPREEASPRAKANLVRGVLTGSLPAETLLESDCKEIVDLCVHCHMCRLECPAVVDIPKLMVEAKASYMATNGESLHGWFMSRIDRLCFYGSNYNRVANWAIGNHACRWVIEKLLGISRSRKLPRFRSRPFLQCADQQKIQLPEKTGVEMVLYFVDTYANYCDSQLAEAFVAVLEHNGVPVYIPPRQQESAMPYIARGHVSLARKIAEANVALLAEAIRQGYTIVATEPSAVLALTHEYLQLLPDDQDAEMVSKNTYEACHYIWRLHQRGKLLLDFDSLDTSLGYHTPCHIKALGIGSPTQNLLGLIPGLKIEQIEKGCSGIAGMYGFQRDNYRNSLRAGLPLITEMRNGLFAAGTTECSTCKIQMEQSTSKPTIHPVKVLALAYGLMPELRQLLDSPGRDLVVT</sequence>
<dbReference type="AlphaFoldDB" id="A0A5C6CMQ3"/>
<dbReference type="InterPro" id="IPR016166">
    <property type="entry name" value="FAD-bd_PCMH"/>
</dbReference>
<dbReference type="InterPro" id="IPR004113">
    <property type="entry name" value="FAD-bd_oxidored_4_C"/>
</dbReference>
<evidence type="ECO:0000256" key="1">
    <source>
        <dbReference type="ARBA" id="ARBA00001974"/>
    </source>
</evidence>
<dbReference type="Pfam" id="PF02913">
    <property type="entry name" value="FAD-oxidase_C"/>
    <property type="match status" value="1"/>
</dbReference>
<keyword evidence="7" id="KW-0411">Iron-sulfur</keyword>
<gene>
    <name evidence="9" type="primary">glpC_1</name>
    <name evidence="9" type="ORF">Pla144_28710</name>
</gene>
<dbReference type="GO" id="GO:0004458">
    <property type="term" value="F:D-lactate dehydrogenase (cytochrome) activity"/>
    <property type="evidence" value="ECO:0007669"/>
    <property type="project" value="TreeGrafter"/>
</dbReference>
<dbReference type="GO" id="GO:0051536">
    <property type="term" value="F:iron-sulfur cluster binding"/>
    <property type="evidence" value="ECO:0007669"/>
    <property type="project" value="UniProtKB-KW"/>
</dbReference>
<reference evidence="9 10" key="1">
    <citation type="submission" date="2019-02" db="EMBL/GenBank/DDBJ databases">
        <title>Deep-cultivation of Planctomycetes and their phenomic and genomic characterization uncovers novel biology.</title>
        <authorList>
            <person name="Wiegand S."/>
            <person name="Jogler M."/>
            <person name="Boedeker C."/>
            <person name="Pinto D."/>
            <person name="Vollmers J."/>
            <person name="Rivas-Marin E."/>
            <person name="Kohn T."/>
            <person name="Peeters S.H."/>
            <person name="Heuer A."/>
            <person name="Rast P."/>
            <person name="Oberbeckmann S."/>
            <person name="Bunk B."/>
            <person name="Jeske O."/>
            <person name="Meyerdierks A."/>
            <person name="Storesund J.E."/>
            <person name="Kallscheuer N."/>
            <person name="Luecker S."/>
            <person name="Lage O.M."/>
            <person name="Pohl T."/>
            <person name="Merkel B.J."/>
            <person name="Hornburger P."/>
            <person name="Mueller R.-W."/>
            <person name="Bruemmer F."/>
            <person name="Labrenz M."/>
            <person name="Spormann A.M."/>
            <person name="Op Den Camp H."/>
            <person name="Overmann J."/>
            <person name="Amann R."/>
            <person name="Jetten M.S.M."/>
            <person name="Mascher T."/>
            <person name="Medema M.H."/>
            <person name="Devos D.P."/>
            <person name="Kaster A.-K."/>
            <person name="Ovreas L."/>
            <person name="Rohde M."/>
            <person name="Galperin M.Y."/>
            <person name="Jogler C."/>
        </authorList>
    </citation>
    <scope>NUCLEOTIDE SEQUENCE [LARGE SCALE GENOMIC DNA]</scope>
    <source>
        <strain evidence="9 10">Pla144</strain>
    </source>
</reference>
<dbReference type="EMBL" id="SJPS01000004">
    <property type="protein sequence ID" value="TWU25662.1"/>
    <property type="molecule type" value="Genomic_DNA"/>
</dbReference>
<dbReference type="Gene3D" id="1.10.45.10">
    <property type="entry name" value="Vanillyl-alcohol Oxidase, Chain A, domain 4"/>
    <property type="match status" value="1"/>
</dbReference>
<dbReference type="InterPro" id="IPR016164">
    <property type="entry name" value="FAD-linked_Oxase-like_C"/>
</dbReference>
<dbReference type="PROSITE" id="PS00198">
    <property type="entry name" value="4FE4S_FER_1"/>
    <property type="match status" value="1"/>
</dbReference>
<evidence type="ECO:0000259" key="8">
    <source>
        <dbReference type="PROSITE" id="PS51387"/>
    </source>
</evidence>
<keyword evidence="4" id="KW-0274">FAD</keyword>
<accession>A0A5C6CMQ3</accession>
<dbReference type="InterPro" id="IPR016169">
    <property type="entry name" value="FAD-bd_PCMH_sub2"/>
</dbReference>
<keyword evidence="3" id="KW-0479">Metal-binding</keyword>
<evidence type="ECO:0000256" key="4">
    <source>
        <dbReference type="ARBA" id="ARBA00022827"/>
    </source>
</evidence>
<dbReference type="Pfam" id="PF01565">
    <property type="entry name" value="FAD_binding_4"/>
    <property type="match status" value="1"/>
</dbReference>
<dbReference type="GO" id="GO:0008720">
    <property type="term" value="F:D-lactate dehydrogenase (NAD+) activity"/>
    <property type="evidence" value="ECO:0007669"/>
    <property type="project" value="TreeGrafter"/>
</dbReference>
<dbReference type="OrthoDB" id="9767256at2"/>
<keyword evidence="6" id="KW-0408">Iron</keyword>
<dbReference type="Gene3D" id="3.30.465.10">
    <property type="match status" value="2"/>
</dbReference>
<dbReference type="Gene3D" id="1.10.1060.10">
    <property type="entry name" value="Alpha-helical ferredoxin"/>
    <property type="match status" value="1"/>
</dbReference>
<dbReference type="Pfam" id="PF13534">
    <property type="entry name" value="Fer4_17"/>
    <property type="match status" value="1"/>
</dbReference>
<evidence type="ECO:0000313" key="10">
    <source>
        <dbReference type="Proteomes" id="UP000318437"/>
    </source>
</evidence>
<comment type="cofactor">
    <cofactor evidence="1">
        <name>FAD</name>
        <dbReference type="ChEBI" id="CHEBI:57692"/>
    </cofactor>
</comment>
<dbReference type="NCBIfam" id="NF008369">
    <property type="entry name" value="PRK11168.1"/>
    <property type="match status" value="1"/>
</dbReference>
<evidence type="ECO:0000256" key="5">
    <source>
        <dbReference type="ARBA" id="ARBA00023002"/>
    </source>
</evidence>
<keyword evidence="2" id="KW-0285">Flavoprotein</keyword>
<dbReference type="PROSITE" id="PS51387">
    <property type="entry name" value="FAD_PCMH"/>
    <property type="match status" value="1"/>
</dbReference>
<dbReference type="InterPro" id="IPR006094">
    <property type="entry name" value="Oxid_FAD_bind_N"/>
</dbReference>
<dbReference type="SUPFAM" id="SSF46548">
    <property type="entry name" value="alpha-helical ferredoxin"/>
    <property type="match status" value="1"/>
</dbReference>
<dbReference type="GO" id="GO:1903457">
    <property type="term" value="P:lactate catabolic process"/>
    <property type="evidence" value="ECO:0007669"/>
    <property type="project" value="TreeGrafter"/>
</dbReference>
<comment type="caution">
    <text evidence="9">The sequence shown here is derived from an EMBL/GenBank/DDBJ whole genome shotgun (WGS) entry which is preliminary data.</text>
</comment>
<dbReference type="Proteomes" id="UP000318437">
    <property type="component" value="Unassembled WGS sequence"/>
</dbReference>
<dbReference type="InterPro" id="IPR016171">
    <property type="entry name" value="Vanillyl_alc_oxidase_C-sub2"/>
</dbReference>
<dbReference type="InterPro" id="IPR036318">
    <property type="entry name" value="FAD-bd_PCMH-like_sf"/>
</dbReference>
<proteinExistence type="predicted"/>
<organism evidence="9 10">
    <name type="scientific">Bythopirellula polymerisocia</name>
    <dbReference type="NCBI Taxonomy" id="2528003"/>
    <lineage>
        <taxon>Bacteria</taxon>
        <taxon>Pseudomonadati</taxon>
        <taxon>Planctomycetota</taxon>
        <taxon>Planctomycetia</taxon>
        <taxon>Pirellulales</taxon>
        <taxon>Lacipirellulaceae</taxon>
        <taxon>Bythopirellula</taxon>
    </lineage>
</organism>
<dbReference type="InterPro" id="IPR009051">
    <property type="entry name" value="Helical_ferredxn"/>
</dbReference>
<dbReference type="SUPFAM" id="SSF56176">
    <property type="entry name" value="FAD-binding/transporter-associated domain-like"/>
    <property type="match status" value="1"/>
</dbReference>
<evidence type="ECO:0000256" key="6">
    <source>
        <dbReference type="ARBA" id="ARBA00023004"/>
    </source>
</evidence>
<dbReference type="PANTHER" id="PTHR11748:SF119">
    <property type="entry name" value="D-2-HYDROXYGLUTARATE DEHYDROGENASE"/>
    <property type="match status" value="1"/>
</dbReference>
<protein>
    <submittedName>
        <fullName evidence="9">Anaerobic glycerol-3-phosphate dehydrogenase subunit C</fullName>
    </submittedName>
</protein>
<dbReference type="PANTHER" id="PTHR11748">
    <property type="entry name" value="D-LACTATE DEHYDROGENASE"/>
    <property type="match status" value="1"/>
</dbReference>
<name>A0A5C6CMQ3_9BACT</name>
<dbReference type="SUPFAM" id="SSF55103">
    <property type="entry name" value="FAD-linked oxidases, C-terminal domain"/>
    <property type="match status" value="1"/>
</dbReference>